<evidence type="ECO:0000259" key="1">
    <source>
        <dbReference type="Pfam" id="PF16363"/>
    </source>
</evidence>
<dbReference type="SUPFAM" id="SSF51735">
    <property type="entry name" value="NAD(P)-binding Rossmann-fold domains"/>
    <property type="match status" value="1"/>
</dbReference>
<dbReference type="InterPro" id="IPR036291">
    <property type="entry name" value="NAD(P)-bd_dom_sf"/>
</dbReference>
<dbReference type="STRING" id="199441.BkAM31D_07645"/>
<dbReference type="Pfam" id="PF16363">
    <property type="entry name" value="GDP_Man_Dehyd"/>
    <property type="match status" value="1"/>
</dbReference>
<feature type="domain" description="NAD(P)-binding" evidence="1">
    <location>
        <begin position="14"/>
        <end position="325"/>
    </location>
</feature>
<dbReference type="InterPro" id="IPR013445">
    <property type="entry name" value="CDP_4_6_deHydtase"/>
</dbReference>
<keyword evidence="3" id="KW-1185">Reference proteome</keyword>
<name>A0A1X9MC68_9BACI</name>
<dbReference type="Gene3D" id="3.40.50.720">
    <property type="entry name" value="NAD(P)-binding Rossmann-like Domain"/>
    <property type="match status" value="1"/>
</dbReference>
<organism evidence="2 3">
    <name type="scientific">Halalkalibacter krulwichiae</name>
    <dbReference type="NCBI Taxonomy" id="199441"/>
    <lineage>
        <taxon>Bacteria</taxon>
        <taxon>Bacillati</taxon>
        <taxon>Bacillota</taxon>
        <taxon>Bacilli</taxon>
        <taxon>Bacillales</taxon>
        <taxon>Bacillaceae</taxon>
        <taxon>Halalkalibacter</taxon>
    </lineage>
</organism>
<dbReference type="PANTHER" id="PTHR43000">
    <property type="entry name" value="DTDP-D-GLUCOSE 4,6-DEHYDRATASE-RELATED"/>
    <property type="match status" value="1"/>
</dbReference>
<dbReference type="InterPro" id="IPR016040">
    <property type="entry name" value="NAD(P)-bd_dom"/>
</dbReference>
<dbReference type="EC" id="4.2.1.45" evidence="2"/>
<dbReference type="Gene3D" id="3.90.25.10">
    <property type="entry name" value="UDP-galactose 4-epimerase, domain 1"/>
    <property type="match status" value="1"/>
</dbReference>
<dbReference type="CDD" id="cd05252">
    <property type="entry name" value="CDP_GD_SDR_e"/>
    <property type="match status" value="1"/>
</dbReference>
<dbReference type="EMBL" id="CP020814">
    <property type="protein sequence ID" value="ARK29743.1"/>
    <property type="molecule type" value="Genomic_DNA"/>
</dbReference>
<proteinExistence type="predicted"/>
<dbReference type="NCBIfam" id="TIGR02622">
    <property type="entry name" value="CDP_4_6_dhtase"/>
    <property type="match status" value="1"/>
</dbReference>
<dbReference type="GO" id="GO:0047733">
    <property type="term" value="F:CDP-glucose 4,6-dehydratase activity"/>
    <property type="evidence" value="ECO:0007669"/>
    <property type="project" value="UniProtKB-EC"/>
</dbReference>
<keyword evidence="2" id="KW-0456">Lyase</keyword>
<dbReference type="AlphaFoldDB" id="A0A1X9MC68"/>
<evidence type="ECO:0000313" key="2">
    <source>
        <dbReference type="EMBL" id="ARK29743.1"/>
    </source>
</evidence>
<protein>
    <submittedName>
        <fullName evidence="2">CDP-glucose 4,6-dehydratase</fullName>
        <ecNumber evidence="2">4.2.1.45</ecNumber>
    </submittedName>
</protein>
<reference evidence="2 3" key="1">
    <citation type="submission" date="2017-04" db="EMBL/GenBank/DDBJ databases">
        <title>Bacillus krulwichiae AM31D Genome sequencing and assembly.</title>
        <authorList>
            <person name="Krulwich T.A."/>
            <person name="Anastor L."/>
            <person name="Ehrlich R."/>
            <person name="Ehrlich G.D."/>
            <person name="Janto B."/>
        </authorList>
    </citation>
    <scope>NUCLEOTIDE SEQUENCE [LARGE SCALE GENOMIC DNA]</scope>
    <source>
        <strain evidence="2 3">AM31D</strain>
    </source>
</reference>
<sequence>MVDKEFWKGKKVFLTGHTGFKGTWLSLWLTSMGAHVTGYALAPPTSPSLFELTNLENIVDSYIGDINDYKELQRLVSSVDPDIVFHMAAQPIVGDSYKEPVATFQTNVIGTVNILEAVYHAVTEGSKVRAVVNVTTDKCYQNKNWYWGYRENEPLGGNDPYSASKACSELVTNSYRKSFFSEGSKVAIASARAGNVIGGGDWSPERLIPQCLKSLLNEEPIILRKPNAVRPWQHVLEPLSGYLLLAEKLHTEGQTYAQAWNFGPDYNDCKEVGVVVNRLIQLWGKKIPVKHLTENLYAESDLLMLDCSKSKSLLSWKPIWTLEHSLYQIVKWTKVYQHQGDVREVTLKQISEYMKEIQKRQSLDE</sequence>
<gene>
    <name evidence="2" type="primary">rfbG</name>
    <name evidence="2" type="ORF">BkAM31D_07645</name>
</gene>
<accession>A0A1X9MC68</accession>
<evidence type="ECO:0000313" key="3">
    <source>
        <dbReference type="Proteomes" id="UP000193006"/>
    </source>
</evidence>
<dbReference type="KEGG" id="bkw:BkAM31D_07645"/>
<dbReference type="Proteomes" id="UP000193006">
    <property type="component" value="Chromosome"/>
</dbReference>